<name>A0A2V3WKT7_9BACI</name>
<comment type="caution">
    <text evidence="4">The sequence shown here is derived from an EMBL/GenBank/DDBJ whole genome shotgun (WGS) entry which is preliminary data.</text>
</comment>
<dbReference type="PANTHER" id="PTHR43644:SF1">
    <property type="entry name" value="NAD(P)H-FLAVIN REDUCTASE"/>
    <property type="match status" value="1"/>
</dbReference>
<protein>
    <submittedName>
        <fullName evidence="4">2Fe-2S ferredoxin</fullName>
    </submittedName>
</protein>
<feature type="domain" description="2Fe-2S ferredoxin-type" evidence="3">
    <location>
        <begin position="1"/>
        <end position="98"/>
    </location>
</feature>
<dbReference type="InterPro" id="IPR001041">
    <property type="entry name" value="2Fe-2S_ferredoxin-type"/>
</dbReference>
<dbReference type="InterPro" id="IPR036010">
    <property type="entry name" value="2Fe-2S_ferredoxin-like_sf"/>
</dbReference>
<keyword evidence="1" id="KW-0285">Flavoprotein</keyword>
<dbReference type="Pfam" id="PF00111">
    <property type="entry name" value="Fer2"/>
    <property type="match status" value="1"/>
</dbReference>
<evidence type="ECO:0000313" key="5">
    <source>
        <dbReference type="Proteomes" id="UP000247978"/>
    </source>
</evidence>
<dbReference type="Proteomes" id="UP000247978">
    <property type="component" value="Unassembled WGS sequence"/>
</dbReference>
<dbReference type="Gene3D" id="3.10.20.30">
    <property type="match status" value="1"/>
</dbReference>
<proteinExistence type="predicted"/>
<dbReference type="AlphaFoldDB" id="A0A2V3WKT7"/>
<evidence type="ECO:0000256" key="1">
    <source>
        <dbReference type="ARBA" id="ARBA00022630"/>
    </source>
</evidence>
<dbReference type="CDD" id="cd00207">
    <property type="entry name" value="fer2"/>
    <property type="match status" value="1"/>
</dbReference>
<evidence type="ECO:0000256" key="2">
    <source>
        <dbReference type="ARBA" id="ARBA00022827"/>
    </source>
</evidence>
<dbReference type="EMBL" id="QJJQ01000002">
    <property type="protein sequence ID" value="PXW89329.1"/>
    <property type="molecule type" value="Genomic_DNA"/>
</dbReference>
<reference evidence="4 5" key="1">
    <citation type="submission" date="2018-05" db="EMBL/GenBank/DDBJ databases">
        <title>Genomic Encyclopedia of Type Strains, Phase IV (KMG-IV): sequencing the most valuable type-strain genomes for metagenomic binning, comparative biology and taxonomic classification.</title>
        <authorList>
            <person name="Goeker M."/>
        </authorList>
    </citation>
    <scope>NUCLEOTIDE SEQUENCE [LARGE SCALE GENOMIC DNA]</scope>
    <source>
        <strain evidence="4 5">DSM 28556</strain>
    </source>
</reference>
<organism evidence="4 5">
    <name type="scientific">Pseudogracilibacillus auburnensis</name>
    <dbReference type="NCBI Taxonomy" id="1494959"/>
    <lineage>
        <taxon>Bacteria</taxon>
        <taxon>Bacillati</taxon>
        <taxon>Bacillota</taxon>
        <taxon>Bacilli</taxon>
        <taxon>Bacillales</taxon>
        <taxon>Bacillaceae</taxon>
        <taxon>Pseudogracilibacillus</taxon>
    </lineage>
</organism>
<accession>A0A2V3WKT7</accession>
<dbReference type="PROSITE" id="PS51085">
    <property type="entry name" value="2FE2S_FER_2"/>
    <property type="match status" value="1"/>
</dbReference>
<dbReference type="GO" id="GO:0051536">
    <property type="term" value="F:iron-sulfur cluster binding"/>
    <property type="evidence" value="ECO:0007669"/>
    <property type="project" value="InterPro"/>
</dbReference>
<gene>
    <name evidence="4" type="ORF">DFR56_102105</name>
</gene>
<dbReference type="SUPFAM" id="SSF54292">
    <property type="entry name" value="2Fe-2S ferredoxin-like"/>
    <property type="match status" value="1"/>
</dbReference>
<keyword evidence="2" id="KW-0274">FAD</keyword>
<dbReference type="RefSeq" id="WP_110394064.1">
    <property type="nucleotide sequence ID" value="NZ_JBHUHB010000001.1"/>
</dbReference>
<dbReference type="InterPro" id="IPR012675">
    <property type="entry name" value="Beta-grasp_dom_sf"/>
</dbReference>
<sequence>MAVVLFNQEENKRTEVKIHNGHTILRAAKQGRVALKHKCGGKASCTTCKVEIKDQANISPPLPIEEMRLGEENIKNGFRLSCQTKVYGKVEVKMPEDPFKARIRELLKQQEK</sequence>
<keyword evidence="5" id="KW-1185">Reference proteome</keyword>
<evidence type="ECO:0000259" key="3">
    <source>
        <dbReference type="PROSITE" id="PS51085"/>
    </source>
</evidence>
<dbReference type="OrthoDB" id="9810588at2"/>
<evidence type="ECO:0000313" key="4">
    <source>
        <dbReference type="EMBL" id="PXW89329.1"/>
    </source>
</evidence>
<dbReference type="PANTHER" id="PTHR43644">
    <property type="entry name" value="NA(+)-TRANSLOCATING NADH-QUINONE REDUCTASE SUBUNIT"/>
    <property type="match status" value="1"/>
</dbReference>